<dbReference type="InterPro" id="IPR019109">
    <property type="entry name" value="MamF_MmsF"/>
</dbReference>
<evidence type="ECO:0000313" key="6">
    <source>
        <dbReference type="EMBL" id="PYF05848.1"/>
    </source>
</evidence>
<feature type="transmembrane region" description="Helical" evidence="5">
    <location>
        <begin position="6"/>
        <end position="30"/>
    </location>
</feature>
<dbReference type="Proteomes" id="UP000247416">
    <property type="component" value="Unassembled WGS sequence"/>
</dbReference>
<keyword evidence="4 5" id="KW-0472">Membrane</keyword>
<proteinExistence type="predicted"/>
<evidence type="ECO:0000256" key="3">
    <source>
        <dbReference type="ARBA" id="ARBA00022989"/>
    </source>
</evidence>
<comment type="caution">
    <text evidence="6">The sequence shown here is derived from an EMBL/GenBank/DDBJ whole genome shotgun (WGS) entry which is preliminary data.</text>
</comment>
<accession>A0A318TS46</accession>
<keyword evidence="7" id="KW-1185">Reference proteome</keyword>
<dbReference type="Pfam" id="PF09685">
    <property type="entry name" value="MamF_MmsF"/>
    <property type="match status" value="1"/>
</dbReference>
<dbReference type="RefSeq" id="WP_107935244.1">
    <property type="nucleotide sequence ID" value="NZ_CP085009.1"/>
</dbReference>
<sequence>MENNKMISALCYVSLLFAPFLLPIIVYFVIKDKRVKYHAKRALLSHSIPTVLSLLLVFFGFIGVFSMDYDNMNGFIVKMFVLMGIYFAITIGVIIWNLVQAYRVFRVGF</sequence>
<feature type="transmembrane region" description="Helical" evidence="5">
    <location>
        <begin position="42"/>
        <end position="67"/>
    </location>
</feature>
<keyword evidence="2 5" id="KW-0812">Transmembrane</keyword>
<reference evidence="6 7" key="1">
    <citation type="submission" date="2018-06" db="EMBL/GenBank/DDBJ databases">
        <title>Genomic Encyclopedia of Archaeal and Bacterial Type Strains, Phase II (KMG-II): from individual species to whole genera.</title>
        <authorList>
            <person name="Goeker M."/>
        </authorList>
    </citation>
    <scope>NUCLEOTIDE SEQUENCE [LARGE SCALE GENOMIC DNA]</scope>
    <source>
        <strain evidence="6 7">KACC 16626</strain>
    </source>
</reference>
<dbReference type="AlphaFoldDB" id="A0A318TS46"/>
<evidence type="ECO:0000313" key="7">
    <source>
        <dbReference type="Proteomes" id="UP000247416"/>
    </source>
</evidence>
<keyword evidence="3 5" id="KW-1133">Transmembrane helix</keyword>
<dbReference type="EMBL" id="QJTJ01000014">
    <property type="protein sequence ID" value="PYF05848.1"/>
    <property type="molecule type" value="Genomic_DNA"/>
</dbReference>
<organism evidence="6 7">
    <name type="scientific">Ureibacillus chungkukjangi</name>
    <dbReference type="NCBI Taxonomy" id="1202712"/>
    <lineage>
        <taxon>Bacteria</taxon>
        <taxon>Bacillati</taxon>
        <taxon>Bacillota</taxon>
        <taxon>Bacilli</taxon>
        <taxon>Bacillales</taxon>
        <taxon>Caryophanaceae</taxon>
        <taxon>Ureibacillus</taxon>
    </lineage>
</organism>
<dbReference type="OrthoDB" id="2328241at2"/>
<evidence type="ECO:0000256" key="2">
    <source>
        <dbReference type="ARBA" id="ARBA00022692"/>
    </source>
</evidence>
<name>A0A318TS46_9BACL</name>
<feature type="transmembrane region" description="Helical" evidence="5">
    <location>
        <begin position="79"/>
        <end position="99"/>
    </location>
</feature>
<protein>
    <submittedName>
        <fullName evidence="6">Uncharacterized protein DUF4870</fullName>
    </submittedName>
</protein>
<evidence type="ECO:0000256" key="1">
    <source>
        <dbReference type="ARBA" id="ARBA00004141"/>
    </source>
</evidence>
<gene>
    <name evidence="6" type="ORF">BJ095_11427</name>
</gene>
<comment type="subcellular location">
    <subcellularLocation>
        <location evidence="1">Membrane</location>
        <topology evidence="1">Multi-pass membrane protein</topology>
    </subcellularLocation>
</comment>
<evidence type="ECO:0000256" key="5">
    <source>
        <dbReference type="SAM" id="Phobius"/>
    </source>
</evidence>
<evidence type="ECO:0000256" key="4">
    <source>
        <dbReference type="ARBA" id="ARBA00023136"/>
    </source>
</evidence>